<comment type="subcellular location">
    <subcellularLocation>
        <location evidence="1">Secreted</location>
    </subcellularLocation>
</comment>
<feature type="domain" description="Gp5/Type VI secretion system Vgr C-terminal trimerisation" evidence="5">
    <location>
        <begin position="486"/>
        <end position="570"/>
    </location>
</feature>
<dbReference type="Pfam" id="PF04717">
    <property type="entry name" value="Phage_base_V"/>
    <property type="match status" value="1"/>
</dbReference>
<dbReference type="NCBIfam" id="TIGR03361">
    <property type="entry name" value="VI_Rhs_Vgr"/>
    <property type="match status" value="1"/>
</dbReference>
<dbReference type="Proteomes" id="UP000655037">
    <property type="component" value="Unassembled WGS sequence"/>
</dbReference>
<feature type="domain" description="Gp5/Type VI secretion system Vgr protein OB-fold" evidence="4">
    <location>
        <begin position="400"/>
        <end position="467"/>
    </location>
</feature>
<name>A0AAE2RBE0_AGRVI</name>
<evidence type="ECO:0000313" key="6">
    <source>
        <dbReference type="EMBL" id="MBF2715328.1"/>
    </source>
</evidence>
<accession>A0AAE2RBE0</accession>
<dbReference type="InterPro" id="IPR037026">
    <property type="entry name" value="Vgr_OB-fold_dom_sf"/>
</dbReference>
<dbReference type="SUPFAM" id="SSF69349">
    <property type="entry name" value="Phage fibre proteins"/>
    <property type="match status" value="2"/>
</dbReference>
<dbReference type="InterPro" id="IPR017847">
    <property type="entry name" value="T6SS_RhsGE_Vgr_subset"/>
</dbReference>
<dbReference type="Gene3D" id="3.55.50.10">
    <property type="entry name" value="Baseplate protein-like domains"/>
    <property type="match status" value="1"/>
</dbReference>
<dbReference type="GO" id="GO:0005576">
    <property type="term" value="C:extracellular region"/>
    <property type="evidence" value="ECO:0007669"/>
    <property type="project" value="UniProtKB-SubCell"/>
</dbReference>
<keyword evidence="3" id="KW-0964">Secreted</keyword>
<dbReference type="SUPFAM" id="SSF69279">
    <property type="entry name" value="Phage tail proteins"/>
    <property type="match status" value="2"/>
</dbReference>
<dbReference type="InterPro" id="IPR006531">
    <property type="entry name" value="Gp5/Vgr_OB"/>
</dbReference>
<dbReference type="PANTHER" id="PTHR32305">
    <property type="match status" value="1"/>
</dbReference>
<dbReference type="Pfam" id="PF22178">
    <property type="entry name" value="Gp5_trimer_C"/>
    <property type="match status" value="1"/>
</dbReference>
<dbReference type="NCBIfam" id="TIGR01646">
    <property type="entry name" value="vgr_GE"/>
    <property type="match status" value="1"/>
</dbReference>
<dbReference type="InterPro" id="IPR006533">
    <property type="entry name" value="T6SS_Vgr_RhsGE"/>
</dbReference>
<evidence type="ECO:0000256" key="3">
    <source>
        <dbReference type="ARBA" id="ARBA00022525"/>
    </source>
</evidence>
<sequence length="721" mass="81413">MFDDILTADFIQASRVLKVSSPLGEDQLLPERMKVDEGVNRLFEITLHVRAKREAVKPEELIGKLVDISLEIRQGELGEDGLRRPFNGLVTDLEEGPPVTRGLRSYTLTIRPQMWLLSRRSDCRIWLDMTSIQVLETLFSEHGLPQPDIGFLQNKPPAQGYSVQWQENDLDYLLRRLEEDGIFYWFQHDKGIHRLRVTDHQIAWSKASASAEGDDTVRIAQGSSDRNHITEWMRRFSYVPGQRVDADWNFETPNFIPRSQTPSLVELSGNAKRELYNYPARAADYTEMERVGKLRAQATQADHERIKGQSTVRVLEPGRRFNPYEEPHPEHKYEEHVITRITHWVVDRSYETTENQPEYINQFEAIPSRIPLTPHRTTKRPRIEGAQVAIVAGPSGEEIHPDKYGRIKAWFPWDRRAKKDGSDTCWIRVSQSWAGGLWGSQVIPRIGMEVMIAYIDGDPDRPLVTGVVPNTNNPVPYDLPANKTKSVFRTNTHKSKAWNQFNEITFDDATNNEELFIHAQRDRTEKTRNNFTSRTDNNYFSSVGRNAMVSVRNNYEQVAGGNYHLTVGGGFTTEALLPGQLTGHFGVREMGYYLNSTFETSMTGGNYVVECSSSAYMAVGGNKSESIIGFQYANIGQDLSINVSGDSILQVAGDKRSTIGGDSVDNIAGRKSILSNELVKIIAGKSFIVMTADGNITISGKNVSINGEETVTIKAKRVEIN</sequence>
<dbReference type="InterPro" id="IPR054030">
    <property type="entry name" value="Gp5_Vgr_C"/>
</dbReference>
<gene>
    <name evidence="6" type="primary">tssI</name>
    <name evidence="6" type="ORF">IEI95_014000</name>
</gene>
<reference evidence="6" key="1">
    <citation type="submission" date="2020-11" db="EMBL/GenBank/DDBJ databases">
        <title>Agrobacterium vitis strain K377 genome.</title>
        <authorList>
            <person name="Xi H."/>
        </authorList>
    </citation>
    <scope>NUCLEOTIDE SEQUENCE</scope>
    <source>
        <strain evidence="6">K377</strain>
    </source>
</reference>
<dbReference type="Gene3D" id="2.40.50.230">
    <property type="entry name" value="Gp5 N-terminal domain"/>
    <property type="match status" value="1"/>
</dbReference>
<comment type="similarity">
    <text evidence="2">Belongs to the VgrG protein family.</text>
</comment>
<evidence type="ECO:0000259" key="4">
    <source>
        <dbReference type="Pfam" id="PF04717"/>
    </source>
</evidence>
<dbReference type="InterPro" id="IPR050708">
    <property type="entry name" value="T6SS_VgrG/RHS"/>
</dbReference>
<comment type="caution">
    <text evidence="6">The sequence shown here is derived from an EMBL/GenBank/DDBJ whole genome shotgun (WGS) entry which is preliminary data.</text>
</comment>
<evidence type="ECO:0000256" key="2">
    <source>
        <dbReference type="ARBA" id="ARBA00005558"/>
    </source>
</evidence>
<dbReference type="PANTHER" id="PTHR32305:SF15">
    <property type="entry name" value="PROTEIN RHSA-RELATED"/>
    <property type="match status" value="1"/>
</dbReference>
<organism evidence="6 7">
    <name type="scientific">Agrobacterium vitis</name>
    <name type="common">Rhizobium vitis</name>
    <dbReference type="NCBI Taxonomy" id="373"/>
    <lineage>
        <taxon>Bacteria</taxon>
        <taxon>Pseudomonadati</taxon>
        <taxon>Pseudomonadota</taxon>
        <taxon>Alphaproteobacteria</taxon>
        <taxon>Hyphomicrobiales</taxon>
        <taxon>Rhizobiaceae</taxon>
        <taxon>Rhizobium/Agrobacterium group</taxon>
        <taxon>Agrobacterium</taxon>
    </lineage>
</organism>
<dbReference type="EMBL" id="JACXXJ020000005">
    <property type="protein sequence ID" value="MBF2715328.1"/>
    <property type="molecule type" value="Genomic_DNA"/>
</dbReference>
<dbReference type="Gene3D" id="2.30.110.50">
    <property type="match status" value="1"/>
</dbReference>
<evidence type="ECO:0000313" key="7">
    <source>
        <dbReference type="Proteomes" id="UP000655037"/>
    </source>
</evidence>
<dbReference type="AlphaFoldDB" id="A0AAE2RBE0"/>
<dbReference type="SUPFAM" id="SSF69255">
    <property type="entry name" value="gp5 N-terminal domain-like"/>
    <property type="match status" value="1"/>
</dbReference>
<dbReference type="Pfam" id="PF05954">
    <property type="entry name" value="Phage_GPD"/>
    <property type="match status" value="1"/>
</dbReference>
<protein>
    <submittedName>
        <fullName evidence="6">Type VI secretion system tip protein VgrG</fullName>
    </submittedName>
</protein>
<dbReference type="RefSeq" id="WP_156537159.1">
    <property type="nucleotide sequence ID" value="NZ_JACXXJ020000005.1"/>
</dbReference>
<evidence type="ECO:0000256" key="1">
    <source>
        <dbReference type="ARBA" id="ARBA00004613"/>
    </source>
</evidence>
<proteinExistence type="inferred from homology"/>
<evidence type="ECO:0000259" key="5">
    <source>
        <dbReference type="Pfam" id="PF22178"/>
    </source>
</evidence>
<dbReference type="Gene3D" id="4.10.220.110">
    <property type="match status" value="1"/>
</dbReference>